<keyword evidence="2" id="KW-1185">Reference proteome</keyword>
<feature type="non-terminal residue" evidence="1">
    <location>
        <position position="1"/>
    </location>
</feature>
<sequence length="62" mass="6759">VATVFRLFHFTIGVVDLLRDFISLPQLMVIRKGKSAAAWCFFITVAPVKGTPATTYSGGNDI</sequence>
<comment type="caution">
    <text evidence="1">The sequence shown here is derived from an EMBL/GenBank/DDBJ whole genome shotgun (WGS) entry which is preliminary data.</text>
</comment>
<name>A0A8S0VIV3_OLEEU</name>
<reference evidence="1 2" key="1">
    <citation type="submission" date="2019-12" db="EMBL/GenBank/DDBJ databases">
        <authorList>
            <person name="Alioto T."/>
            <person name="Alioto T."/>
            <person name="Gomez Garrido J."/>
        </authorList>
    </citation>
    <scope>NUCLEOTIDE SEQUENCE [LARGE SCALE GENOMIC DNA]</scope>
</reference>
<gene>
    <name evidence="1" type="ORF">OLEA9_A030838</name>
</gene>
<proteinExistence type="predicted"/>
<organism evidence="1 2">
    <name type="scientific">Olea europaea subsp. europaea</name>
    <dbReference type="NCBI Taxonomy" id="158383"/>
    <lineage>
        <taxon>Eukaryota</taxon>
        <taxon>Viridiplantae</taxon>
        <taxon>Streptophyta</taxon>
        <taxon>Embryophyta</taxon>
        <taxon>Tracheophyta</taxon>
        <taxon>Spermatophyta</taxon>
        <taxon>Magnoliopsida</taxon>
        <taxon>eudicotyledons</taxon>
        <taxon>Gunneridae</taxon>
        <taxon>Pentapetalae</taxon>
        <taxon>asterids</taxon>
        <taxon>lamiids</taxon>
        <taxon>Lamiales</taxon>
        <taxon>Oleaceae</taxon>
        <taxon>Oleeae</taxon>
        <taxon>Olea</taxon>
    </lineage>
</organism>
<protein>
    <submittedName>
        <fullName evidence="1">Uncharacterized protein</fullName>
    </submittedName>
</protein>
<dbReference type="AlphaFoldDB" id="A0A8S0VIV3"/>
<evidence type="ECO:0000313" key="2">
    <source>
        <dbReference type="Proteomes" id="UP000594638"/>
    </source>
</evidence>
<accession>A0A8S0VIV3</accession>
<dbReference type="Proteomes" id="UP000594638">
    <property type="component" value="Unassembled WGS sequence"/>
</dbReference>
<dbReference type="EMBL" id="CACTIH010009513">
    <property type="protein sequence ID" value="CAA3031998.1"/>
    <property type="molecule type" value="Genomic_DNA"/>
</dbReference>
<evidence type="ECO:0000313" key="1">
    <source>
        <dbReference type="EMBL" id="CAA3031998.1"/>
    </source>
</evidence>
<dbReference type="Gramene" id="OE9A030838T1">
    <property type="protein sequence ID" value="OE9A030838C1"/>
    <property type="gene ID" value="OE9A030838"/>
</dbReference>